<reference evidence="1 2" key="1">
    <citation type="submission" date="2018-06" db="EMBL/GenBank/DDBJ databases">
        <title>Genomic Encyclopedia of Type Strains, Phase III (KMG-III): the genomes of soil and plant-associated and newly described type strains.</title>
        <authorList>
            <person name="Whitman W."/>
        </authorList>
    </citation>
    <scope>NUCLEOTIDE SEQUENCE [LARGE SCALE GENOMIC DNA]</scope>
    <source>
        <strain evidence="1 2">LMG 23644</strain>
    </source>
</reference>
<dbReference type="RefSeq" id="WP_111935854.1">
    <property type="nucleotide sequence ID" value="NZ_CADFFP010000048.1"/>
</dbReference>
<dbReference type="InterPro" id="IPR007460">
    <property type="entry name" value="BrnT_toxin"/>
</dbReference>
<comment type="caution">
    <text evidence="1">The sequence shown here is derived from an EMBL/GenBank/DDBJ whole genome shotgun (WGS) entry which is preliminary data.</text>
</comment>
<sequence length="89" mass="10283">MQIEFDPVKDQTNQGKHGVSLAMAEAFEMDVALVWPDDRFDYNEKRFNALGPIGDRIYSLSFTMRGETLRAISLRKANRREVLKYVNEA</sequence>
<dbReference type="Pfam" id="PF04365">
    <property type="entry name" value="BrnT_toxin"/>
    <property type="match status" value="1"/>
</dbReference>
<dbReference type="Proteomes" id="UP000248918">
    <property type="component" value="Unassembled WGS sequence"/>
</dbReference>
<accession>A0A329B7S3</accession>
<gene>
    <name evidence="1" type="ORF">BX591_1514</name>
</gene>
<dbReference type="AlphaFoldDB" id="A0A329B7S3"/>
<protein>
    <submittedName>
        <fullName evidence="1">Uncharacterized protein</fullName>
    </submittedName>
</protein>
<dbReference type="Gene3D" id="3.10.450.530">
    <property type="entry name" value="Ribonuclease toxin, BrnT, of type II toxin-antitoxin system"/>
    <property type="match status" value="1"/>
</dbReference>
<name>A0A329B7S3_9BURK</name>
<organism evidence="1 2">
    <name type="scientific">Paraburkholderia bryophila</name>
    <dbReference type="NCBI Taxonomy" id="420952"/>
    <lineage>
        <taxon>Bacteria</taxon>
        <taxon>Pseudomonadati</taxon>
        <taxon>Pseudomonadota</taxon>
        <taxon>Betaproteobacteria</taxon>
        <taxon>Burkholderiales</taxon>
        <taxon>Burkholderiaceae</taxon>
        <taxon>Paraburkholderia</taxon>
    </lineage>
</organism>
<dbReference type="InterPro" id="IPR038573">
    <property type="entry name" value="BrnT_sf"/>
</dbReference>
<dbReference type="EMBL" id="QLTK01000051">
    <property type="protein sequence ID" value="RAS16047.1"/>
    <property type="molecule type" value="Genomic_DNA"/>
</dbReference>
<proteinExistence type="predicted"/>
<evidence type="ECO:0000313" key="1">
    <source>
        <dbReference type="EMBL" id="RAS16047.1"/>
    </source>
</evidence>
<evidence type="ECO:0000313" key="2">
    <source>
        <dbReference type="Proteomes" id="UP000248918"/>
    </source>
</evidence>
<dbReference type="OrthoDB" id="9798158at2"/>